<reference evidence="1 2" key="1">
    <citation type="submission" date="2020-08" db="EMBL/GenBank/DDBJ databases">
        <title>Genome public.</title>
        <authorList>
            <person name="Liu C."/>
            <person name="Sun Q."/>
        </authorList>
    </citation>
    <scope>NUCLEOTIDE SEQUENCE [LARGE SCALE GENOMIC DNA]</scope>
    <source>
        <strain evidence="1 2">BX10</strain>
    </source>
</reference>
<keyword evidence="2" id="KW-1185">Reference proteome</keyword>
<evidence type="ECO:0000313" key="1">
    <source>
        <dbReference type="EMBL" id="MBC8599762.1"/>
    </source>
</evidence>
<gene>
    <name evidence="1" type="ORF">H8708_11075</name>
</gene>
<dbReference type="Pfam" id="PF18982">
    <property type="entry name" value="JetA"/>
    <property type="match status" value="1"/>
</dbReference>
<dbReference type="RefSeq" id="WP_262427888.1">
    <property type="nucleotide sequence ID" value="NZ_JACRTJ010000025.1"/>
</dbReference>
<sequence length="471" mass="55532">MKKLFQMIPSGFFNCLSSGSNSGVYSDCLQIIYDQYDREISYRISRSHIRDSLAVYLLENHVDFVEEDEKGARKNYNDLANGIIRKFCSKEVGWLEEEHDDATYEKYIIMTEQGILLAEFLQQLRAPEREEFSSYIYNIYNVLKNEEQWSGDPYVEGLRNVYRNAKMLSKSLKRLSTFIKKIIERMVQEETLESLTENILEYCEGSFIREYARLTKQQNIHIYRSFIRMKLERMQNDPALFELLVIGCAVEEELEEAEAREYVLDMIQRTRGFLADDYDRIMKEIKHKINVYLQIAVGRARFLRNREMDIRGNVEQTLRYITESMTETGWKSELPEEMAGLFLLDRNEFIDTGSIRFPRKAQSIREGTFAEVEELSQEDLRRAREEHERAAYNPYSKEKMKDYLEHVMGGQKQIQSDELPMESKRDLLCALSAAAYGAENGYTIQLEEGYMETNGMILRRFQISKEEELCR</sequence>
<comment type="caution">
    <text evidence="1">The sequence shown here is derived from an EMBL/GenBank/DDBJ whole genome shotgun (WGS) entry which is preliminary data.</text>
</comment>
<dbReference type="InterPro" id="IPR043773">
    <property type="entry name" value="JetA"/>
</dbReference>
<accession>A0ABR7NUJ7</accession>
<organism evidence="1 2">
    <name type="scientific">Enterocloster hominis</name>
    <name type="common">ex Liu et al. 2021</name>
    <dbReference type="NCBI Taxonomy" id="2763663"/>
    <lineage>
        <taxon>Bacteria</taxon>
        <taxon>Bacillati</taxon>
        <taxon>Bacillota</taxon>
        <taxon>Clostridia</taxon>
        <taxon>Lachnospirales</taxon>
        <taxon>Lachnospiraceae</taxon>
        <taxon>Enterocloster</taxon>
    </lineage>
</organism>
<proteinExistence type="predicted"/>
<dbReference type="EMBL" id="JACRTJ010000025">
    <property type="protein sequence ID" value="MBC8599762.1"/>
    <property type="molecule type" value="Genomic_DNA"/>
</dbReference>
<dbReference type="Proteomes" id="UP000647491">
    <property type="component" value="Unassembled WGS sequence"/>
</dbReference>
<evidence type="ECO:0008006" key="3">
    <source>
        <dbReference type="Google" id="ProtNLM"/>
    </source>
</evidence>
<protein>
    <recommendedName>
        <fullName evidence="3">Chromosome segregation protein SMC</fullName>
    </recommendedName>
</protein>
<name>A0ABR7NUJ7_9FIRM</name>
<evidence type="ECO:0000313" key="2">
    <source>
        <dbReference type="Proteomes" id="UP000647491"/>
    </source>
</evidence>